<dbReference type="GO" id="GO:1900378">
    <property type="term" value="P:positive regulation of secondary metabolite biosynthetic process"/>
    <property type="evidence" value="ECO:0007669"/>
    <property type="project" value="TreeGrafter"/>
</dbReference>
<accession>A0A1B8YF42</accession>
<evidence type="ECO:0000256" key="3">
    <source>
        <dbReference type="ARBA" id="ARBA00022833"/>
    </source>
</evidence>
<evidence type="ECO:0000256" key="2">
    <source>
        <dbReference type="ARBA" id="ARBA00022771"/>
    </source>
</evidence>
<dbReference type="InterPro" id="IPR020458">
    <property type="entry name" value="Znf_DskA_TraR_CS"/>
</dbReference>
<dbReference type="PANTHER" id="PTHR38777:SF1">
    <property type="entry name" value="DNAK SUPPRESSOR PROTEIN"/>
    <property type="match status" value="1"/>
</dbReference>
<keyword evidence="3" id="KW-0862">Zinc</keyword>
<dbReference type="PROSITE" id="PS51128">
    <property type="entry name" value="ZF_DKSA_2"/>
    <property type="match status" value="1"/>
</dbReference>
<organism evidence="6 7">
    <name type="scientific">Photorhabdus namnaonensis</name>
    <dbReference type="NCBI Taxonomy" id="1851568"/>
    <lineage>
        <taxon>Bacteria</taxon>
        <taxon>Pseudomonadati</taxon>
        <taxon>Pseudomonadota</taxon>
        <taxon>Gammaproteobacteria</taxon>
        <taxon>Enterobacterales</taxon>
        <taxon>Morganellaceae</taxon>
        <taxon>Photorhabdus</taxon>
    </lineage>
</organism>
<keyword evidence="2" id="KW-0863">Zinc-finger</keyword>
<evidence type="ECO:0000256" key="1">
    <source>
        <dbReference type="ARBA" id="ARBA00022723"/>
    </source>
</evidence>
<evidence type="ECO:0000313" key="7">
    <source>
        <dbReference type="Proteomes" id="UP000092665"/>
    </source>
</evidence>
<dbReference type="PROSITE" id="PS01102">
    <property type="entry name" value="ZF_DKSA_1"/>
    <property type="match status" value="1"/>
</dbReference>
<comment type="caution">
    <text evidence="6">The sequence shown here is derived from an EMBL/GenBank/DDBJ whole genome shotgun (WGS) entry which is preliminary data.</text>
</comment>
<dbReference type="SUPFAM" id="SSF57716">
    <property type="entry name" value="Glucocorticoid receptor-like (DNA-binding domain)"/>
    <property type="match status" value="1"/>
</dbReference>
<proteinExistence type="predicted"/>
<name>A0A1B8YF42_9GAMM</name>
<dbReference type="AlphaFoldDB" id="A0A1B8YF42"/>
<evidence type="ECO:0000313" key="6">
    <source>
        <dbReference type="EMBL" id="OCA53746.1"/>
    </source>
</evidence>
<dbReference type="PATRIC" id="fig|29488.15.peg.3625"/>
<reference evidence="7" key="1">
    <citation type="submission" date="2015-11" db="EMBL/GenBank/DDBJ databases">
        <authorList>
            <person name="Tobias N.J."/>
            <person name="Mishra B."/>
            <person name="Gupta D.K."/>
            <person name="Thines M."/>
            <person name="Stinear T.P."/>
            <person name="Bode H.B."/>
        </authorList>
    </citation>
    <scope>NUCLEOTIDE SEQUENCE [LARGE SCALE GENOMIC DNA]</scope>
    <source>
        <strain evidence="7">PB45.5</strain>
    </source>
</reference>
<evidence type="ECO:0000256" key="4">
    <source>
        <dbReference type="PROSITE-ProRule" id="PRU00510"/>
    </source>
</evidence>
<dbReference type="PANTHER" id="PTHR38777">
    <property type="entry name" value="FELS-2 PROPHAGE PROTEIN"/>
    <property type="match status" value="1"/>
</dbReference>
<keyword evidence="7" id="KW-1185">Reference proteome</keyword>
<dbReference type="Proteomes" id="UP000092665">
    <property type="component" value="Unassembled WGS sequence"/>
</dbReference>
<dbReference type="RefSeq" id="WP_065391276.1">
    <property type="nucleotide sequence ID" value="NZ_CAWMQN010000080.1"/>
</dbReference>
<dbReference type="InterPro" id="IPR000962">
    <property type="entry name" value="Znf_DskA_TraR"/>
</dbReference>
<gene>
    <name evidence="6" type="ORF">Phpb_03298</name>
</gene>
<evidence type="ECO:0000259" key="5">
    <source>
        <dbReference type="Pfam" id="PF01258"/>
    </source>
</evidence>
<feature type="zinc finger region" description="dksA C4-type" evidence="4">
    <location>
        <begin position="39"/>
        <end position="63"/>
    </location>
</feature>
<dbReference type="EMBL" id="LOIC01000080">
    <property type="protein sequence ID" value="OCA53746.1"/>
    <property type="molecule type" value="Genomic_DNA"/>
</dbReference>
<dbReference type="Gene3D" id="1.20.120.910">
    <property type="entry name" value="DksA, coiled-coil domain"/>
    <property type="match status" value="1"/>
</dbReference>
<protein>
    <recommendedName>
        <fullName evidence="5">Zinc finger DksA/TraR C4-type domain-containing protein</fullName>
    </recommendedName>
</protein>
<sequence length="83" mass="9480">MSDDIDDTRAQVVTAMWLEEQIAVVRREMHTGRVSLKYCEGCGDRIDEQRRQILPGVQLCVGCQEIAEHWEQVRRITGGHRGG</sequence>
<feature type="domain" description="Zinc finger DksA/TraR C4-type" evidence="5">
    <location>
        <begin position="36"/>
        <end position="69"/>
    </location>
</feature>
<keyword evidence="1" id="KW-0479">Metal-binding</keyword>
<dbReference type="GO" id="GO:0008270">
    <property type="term" value="F:zinc ion binding"/>
    <property type="evidence" value="ECO:0007669"/>
    <property type="project" value="UniProtKB-KW"/>
</dbReference>
<dbReference type="Pfam" id="PF01258">
    <property type="entry name" value="zf-dskA_traR"/>
    <property type="match status" value="1"/>
</dbReference>